<keyword evidence="2" id="KW-0963">Cytoplasm</keyword>
<comment type="subcellular location">
    <subcellularLocation>
        <location evidence="1">Cytoplasm</location>
    </subcellularLocation>
</comment>
<evidence type="ECO:0000256" key="3">
    <source>
        <dbReference type="ARBA" id="ARBA00022574"/>
    </source>
</evidence>
<keyword evidence="3" id="KW-0853">WD repeat</keyword>
<keyword evidence="5" id="KW-0969">Cilium</keyword>
<dbReference type="EMBL" id="BGZK01001005">
    <property type="protein sequence ID" value="GBP68261.1"/>
    <property type="molecule type" value="Genomic_DNA"/>
</dbReference>
<keyword evidence="5" id="KW-0966">Cell projection</keyword>
<dbReference type="STRING" id="151549.A0A4C1XWC4"/>
<dbReference type="InterPro" id="IPR050630">
    <property type="entry name" value="WD_repeat_EMAP"/>
</dbReference>
<evidence type="ECO:0000256" key="1">
    <source>
        <dbReference type="ARBA" id="ARBA00004496"/>
    </source>
</evidence>
<keyword evidence="4" id="KW-0677">Repeat</keyword>
<sequence length="256" mass="27862">MSAYRSGDIIKFSVNFPEDPSESIANCKPSILGCYAKCGPWRRNRRPESICYGKGVEAIIIMNDGCVTVGSGDGTIDILDQINWKGEFPKGKVLDPNQPHFKALKSTKVEGSITSLELMEGPKKHGSQRLLLAATRTSEIYAINLTSFVLTLVFTCHQNVINDIAFPKGMSGVFATASSGDVRVWCLETCQELLRLVVPNFTCSCVLFAHDGKSIITATKAYTRSPPPMDPRNLRGVTGALPISGMNMISDLRGVD</sequence>
<comment type="caution">
    <text evidence="5">The sequence shown here is derived from an EMBL/GenBank/DDBJ whole genome shotgun (WGS) entry which is preliminary data.</text>
</comment>
<name>A0A4C1XWC4_EUMVA</name>
<dbReference type="AlphaFoldDB" id="A0A4C1XWC4"/>
<dbReference type="InterPro" id="IPR015943">
    <property type="entry name" value="WD40/YVTN_repeat-like_dom_sf"/>
</dbReference>
<dbReference type="InterPro" id="IPR036322">
    <property type="entry name" value="WD40_repeat_dom_sf"/>
</dbReference>
<proteinExistence type="predicted"/>
<keyword evidence="6" id="KW-1185">Reference proteome</keyword>
<dbReference type="SUPFAM" id="SSF50978">
    <property type="entry name" value="WD40 repeat-like"/>
    <property type="match status" value="1"/>
</dbReference>
<dbReference type="OrthoDB" id="6252103at2759"/>
<dbReference type="GO" id="GO:0005737">
    <property type="term" value="C:cytoplasm"/>
    <property type="evidence" value="ECO:0007669"/>
    <property type="project" value="UniProtKB-SubCell"/>
</dbReference>
<reference evidence="5 6" key="1">
    <citation type="journal article" date="2019" name="Commun. Biol.">
        <title>The bagworm genome reveals a unique fibroin gene that provides high tensile strength.</title>
        <authorList>
            <person name="Kono N."/>
            <person name="Nakamura H."/>
            <person name="Ohtoshi R."/>
            <person name="Tomita M."/>
            <person name="Numata K."/>
            <person name="Arakawa K."/>
        </authorList>
    </citation>
    <scope>NUCLEOTIDE SEQUENCE [LARGE SCALE GENOMIC DNA]</scope>
</reference>
<organism evidence="5 6">
    <name type="scientific">Eumeta variegata</name>
    <name type="common">Bagworm moth</name>
    <name type="synonym">Eumeta japonica</name>
    <dbReference type="NCBI Taxonomy" id="151549"/>
    <lineage>
        <taxon>Eukaryota</taxon>
        <taxon>Metazoa</taxon>
        <taxon>Ecdysozoa</taxon>
        <taxon>Arthropoda</taxon>
        <taxon>Hexapoda</taxon>
        <taxon>Insecta</taxon>
        <taxon>Pterygota</taxon>
        <taxon>Neoptera</taxon>
        <taxon>Endopterygota</taxon>
        <taxon>Lepidoptera</taxon>
        <taxon>Glossata</taxon>
        <taxon>Ditrysia</taxon>
        <taxon>Tineoidea</taxon>
        <taxon>Psychidae</taxon>
        <taxon>Oiketicinae</taxon>
        <taxon>Eumeta</taxon>
    </lineage>
</organism>
<evidence type="ECO:0000313" key="5">
    <source>
        <dbReference type="EMBL" id="GBP68261.1"/>
    </source>
</evidence>
<dbReference type="PANTHER" id="PTHR13720:SF14">
    <property type="entry name" value="CILIA- AND FLAGELLA-ASSOCIATED PROTEIN 52"/>
    <property type="match status" value="1"/>
</dbReference>
<dbReference type="Proteomes" id="UP000299102">
    <property type="component" value="Unassembled WGS sequence"/>
</dbReference>
<evidence type="ECO:0000313" key="6">
    <source>
        <dbReference type="Proteomes" id="UP000299102"/>
    </source>
</evidence>
<evidence type="ECO:0000256" key="4">
    <source>
        <dbReference type="ARBA" id="ARBA00022737"/>
    </source>
</evidence>
<protein>
    <submittedName>
        <fullName evidence="5">Cilia-and flagella-associated protein 52</fullName>
    </submittedName>
</protein>
<keyword evidence="5" id="KW-0282">Flagellum</keyword>
<evidence type="ECO:0000256" key="2">
    <source>
        <dbReference type="ARBA" id="ARBA00022490"/>
    </source>
</evidence>
<dbReference type="Gene3D" id="2.130.10.10">
    <property type="entry name" value="YVTN repeat-like/Quinoprotein amine dehydrogenase"/>
    <property type="match status" value="1"/>
</dbReference>
<dbReference type="PANTHER" id="PTHR13720">
    <property type="entry name" value="WD-40 REPEAT PROTEIN"/>
    <property type="match status" value="1"/>
</dbReference>
<accession>A0A4C1XWC4</accession>
<gene>
    <name evidence="5" type="primary">CFAP52</name>
    <name evidence="5" type="ORF">EVAR_48627_1</name>
</gene>